<evidence type="ECO:0000313" key="1">
    <source>
        <dbReference type="EMBL" id="KAJ1081952.1"/>
    </source>
</evidence>
<organism evidence="1 2">
    <name type="scientific">Pleurodeles waltl</name>
    <name type="common">Iberian ribbed newt</name>
    <dbReference type="NCBI Taxonomy" id="8319"/>
    <lineage>
        <taxon>Eukaryota</taxon>
        <taxon>Metazoa</taxon>
        <taxon>Chordata</taxon>
        <taxon>Craniata</taxon>
        <taxon>Vertebrata</taxon>
        <taxon>Euteleostomi</taxon>
        <taxon>Amphibia</taxon>
        <taxon>Batrachia</taxon>
        <taxon>Caudata</taxon>
        <taxon>Salamandroidea</taxon>
        <taxon>Salamandridae</taxon>
        <taxon>Pleurodelinae</taxon>
        <taxon>Pleurodeles</taxon>
    </lineage>
</organism>
<name>A0AAV7KTA3_PLEWA</name>
<protein>
    <submittedName>
        <fullName evidence="1">Uncharacterized protein</fullName>
    </submittedName>
</protein>
<dbReference type="EMBL" id="JANPWB010000016">
    <property type="protein sequence ID" value="KAJ1081952.1"/>
    <property type="molecule type" value="Genomic_DNA"/>
</dbReference>
<gene>
    <name evidence="1" type="ORF">NDU88_002124</name>
</gene>
<proteinExistence type="predicted"/>
<reference evidence="1" key="1">
    <citation type="journal article" date="2022" name="bioRxiv">
        <title>Sequencing and chromosome-scale assembly of the giantPleurodeles waltlgenome.</title>
        <authorList>
            <person name="Brown T."/>
            <person name="Elewa A."/>
            <person name="Iarovenko S."/>
            <person name="Subramanian E."/>
            <person name="Araus A.J."/>
            <person name="Petzold A."/>
            <person name="Susuki M."/>
            <person name="Suzuki K.-i.T."/>
            <person name="Hayashi T."/>
            <person name="Toyoda A."/>
            <person name="Oliveira C."/>
            <person name="Osipova E."/>
            <person name="Leigh N.D."/>
            <person name="Simon A."/>
            <person name="Yun M.H."/>
        </authorList>
    </citation>
    <scope>NUCLEOTIDE SEQUENCE</scope>
    <source>
        <strain evidence="1">20211129_DDA</strain>
        <tissue evidence="1">Liver</tissue>
    </source>
</reference>
<dbReference type="Proteomes" id="UP001066276">
    <property type="component" value="Chromosome 12"/>
</dbReference>
<sequence>MLVRCWVAWLGPVEGRVDSGRAGVLYMPPTRPAKELASGCEAAACRGWCRRGRSDPRREGRPTGGDGGCEGLHWGCEACFLGSLPGVACGSGGLSWCHAWRGLCGCELGGRTPELGGMQEHAPQALE</sequence>
<comment type="caution">
    <text evidence="1">The sequence shown here is derived from an EMBL/GenBank/DDBJ whole genome shotgun (WGS) entry which is preliminary data.</text>
</comment>
<keyword evidence="2" id="KW-1185">Reference proteome</keyword>
<accession>A0AAV7KTA3</accession>
<evidence type="ECO:0000313" key="2">
    <source>
        <dbReference type="Proteomes" id="UP001066276"/>
    </source>
</evidence>
<dbReference type="AlphaFoldDB" id="A0AAV7KTA3"/>